<dbReference type="EMBL" id="JAGKQM010000004">
    <property type="protein sequence ID" value="KAH0930473.1"/>
    <property type="molecule type" value="Genomic_DNA"/>
</dbReference>
<feature type="compositionally biased region" description="Polar residues" evidence="4">
    <location>
        <begin position="512"/>
        <end position="524"/>
    </location>
</feature>
<dbReference type="Pfam" id="PF02797">
    <property type="entry name" value="Chal_sti_synt_C"/>
    <property type="match status" value="1"/>
</dbReference>
<evidence type="ECO:0000259" key="6">
    <source>
        <dbReference type="Pfam" id="PF02797"/>
    </source>
</evidence>
<dbReference type="Pfam" id="PF00195">
    <property type="entry name" value="Chal_sti_synt_N"/>
    <property type="match status" value="1"/>
</dbReference>
<evidence type="ECO:0000313" key="7">
    <source>
        <dbReference type="EMBL" id="KAH0930473.1"/>
    </source>
</evidence>
<evidence type="ECO:0000313" key="8">
    <source>
        <dbReference type="Proteomes" id="UP000824890"/>
    </source>
</evidence>
<dbReference type="Gene3D" id="3.40.47.10">
    <property type="match status" value="2"/>
</dbReference>
<dbReference type="InterPro" id="IPR011141">
    <property type="entry name" value="Polyketide_synthase_type-III"/>
</dbReference>
<evidence type="ECO:0000256" key="4">
    <source>
        <dbReference type="SAM" id="MobiDB-lite"/>
    </source>
</evidence>
<keyword evidence="8" id="KW-1185">Reference proteome</keyword>
<evidence type="ECO:0000256" key="3">
    <source>
        <dbReference type="RuleBase" id="RU003633"/>
    </source>
</evidence>
<comment type="similarity">
    <text evidence="1 3">Belongs to the thiolase-like superfamily. Chalcone/stilbene synthases family.</text>
</comment>
<feature type="region of interest" description="Disordered" evidence="4">
    <location>
        <begin position="270"/>
        <end position="300"/>
    </location>
</feature>
<keyword evidence="3" id="KW-0012">Acyltransferase</keyword>
<evidence type="ECO:0000256" key="1">
    <source>
        <dbReference type="ARBA" id="ARBA00005531"/>
    </source>
</evidence>
<feature type="non-terminal residue" evidence="7">
    <location>
        <position position="1"/>
    </location>
</feature>
<protein>
    <recommendedName>
        <fullName evidence="9">Chalcone synthase</fullName>
    </recommendedName>
</protein>
<proteinExistence type="inferred from homology"/>
<dbReference type="SUPFAM" id="SSF53901">
    <property type="entry name" value="Thiolase-like"/>
    <property type="match status" value="2"/>
</dbReference>
<keyword evidence="2 3" id="KW-0808">Transferase</keyword>
<comment type="caution">
    <text evidence="7">The sequence shown here is derived from an EMBL/GenBank/DDBJ whole genome shotgun (WGS) entry which is preliminary data.</text>
</comment>
<dbReference type="Proteomes" id="UP000824890">
    <property type="component" value="Unassembled WGS sequence"/>
</dbReference>
<dbReference type="CDD" id="cd00831">
    <property type="entry name" value="CHS_like"/>
    <property type="match status" value="1"/>
</dbReference>
<feature type="compositionally biased region" description="Polar residues" evidence="4">
    <location>
        <begin position="275"/>
        <end position="300"/>
    </location>
</feature>
<feature type="domain" description="Chalcone/stilbene synthase C-terminal" evidence="6">
    <location>
        <begin position="744"/>
        <end position="891"/>
    </location>
</feature>
<evidence type="ECO:0000259" key="5">
    <source>
        <dbReference type="Pfam" id="PF00195"/>
    </source>
</evidence>
<sequence length="894" mass="97282">ILHFIFPLQSSCFLKMVRTTKPKSAERVGKGKVTPMQVAFLVDRYLCDNRFLETRSVFRSEASSLISKSPLREVPCSLIPLDDILNEYISLKEQKVIVDQEKARLDQEKIRVQNLLQGMQDVMNVYNSTAVSAPPPAMITSSAATKAIQVAASTSQPSSNIVVSPLGGAVHHSAPNLMSASLPGNKRVGNFTAPSSTQSVTRKRKSPEVSLGDAPSASNKGMKKIPRAAKSTNYLTFQPSPNTQTPVNNNSVANESSDLTSTVAKRLCYGPSDMSPPTTNSACPKTPQKQLSPQQEVTPPTNCTILTKERITVSPNKQIGSYTVERSRIVSSFSPVKSSKRDHVKGRLNFDDDDEEATMHSDAPASGDLVSSSYSSGSGSGSEAEVDLFDIDFLNENFPFSEVLGDFDLGGEGLQDSCLPQPSDFHMETASGSSPGSVNENLVPDQVVSEFTSTVTEMIQEKDMNTQGSDSMTTVKSITKCLRILSPGTCSFSLICQEWQTKKSKLKDSERASNISREMSSSGMNGVKKQISTRRVANPGKATVLALGKAFPSQVVPQEHLVEGFLRKTTTVKTRYTVLSREILDKYPELTTEGSPTIKQRLEIANEAVVEMALEASLGCIKEWGRTVEDITHIVYVSSSEIRLPGGDLYLSAKLGLKSDVNRVMLYFLGCYGGVTGLRVAKDIAENNPGSRVLLTTSETTILGFRPPNKARPYDLVGAALFGDGAAAVIIGADPLPSEAPFMELHYAVQQFVPGTQTVIDGRLTEEGINFKLGRDLPQKIEENIEEFCKKLMAKAGDDSIEFNDMFWTVHPGGPAILNRLETKLKLGREKLECSRRALVDYGNVSSNTILYVMEYMRDELKKKGDGAQEWGLGLAFGPGITFEGLLLRSLASP</sequence>
<feature type="region of interest" description="Disordered" evidence="4">
    <location>
        <begin position="333"/>
        <end position="378"/>
    </location>
</feature>
<dbReference type="InterPro" id="IPR001099">
    <property type="entry name" value="Chalcone/stilbene_synt_N"/>
</dbReference>
<name>A0ABQ8DP18_BRANA</name>
<accession>A0ABQ8DP18</accession>
<feature type="region of interest" description="Disordered" evidence="4">
    <location>
        <begin position="181"/>
        <end position="258"/>
    </location>
</feature>
<dbReference type="InterPro" id="IPR016039">
    <property type="entry name" value="Thiolase-like"/>
</dbReference>
<dbReference type="InterPro" id="IPR012328">
    <property type="entry name" value="Chalcone/stilbene_synt_C"/>
</dbReference>
<dbReference type="PANTHER" id="PTHR11877:SF46">
    <property type="entry name" value="TYPE III POLYKETIDE SYNTHASE A"/>
    <property type="match status" value="1"/>
</dbReference>
<reference evidence="7 8" key="1">
    <citation type="submission" date="2021-05" db="EMBL/GenBank/DDBJ databases">
        <title>Genome Assembly of Synthetic Allotetraploid Brassica napus Reveals Homoeologous Exchanges between Subgenomes.</title>
        <authorList>
            <person name="Davis J.T."/>
        </authorList>
    </citation>
    <scope>NUCLEOTIDE SEQUENCE [LARGE SCALE GENOMIC DNA]</scope>
    <source>
        <strain evidence="8">cv. Da-Ae</strain>
        <tissue evidence="7">Seedling</tissue>
    </source>
</reference>
<gene>
    <name evidence="7" type="ORF">HID58_016200</name>
</gene>
<organism evidence="7 8">
    <name type="scientific">Brassica napus</name>
    <name type="common">Rape</name>
    <dbReference type="NCBI Taxonomy" id="3708"/>
    <lineage>
        <taxon>Eukaryota</taxon>
        <taxon>Viridiplantae</taxon>
        <taxon>Streptophyta</taxon>
        <taxon>Embryophyta</taxon>
        <taxon>Tracheophyta</taxon>
        <taxon>Spermatophyta</taxon>
        <taxon>Magnoliopsida</taxon>
        <taxon>eudicotyledons</taxon>
        <taxon>Gunneridae</taxon>
        <taxon>Pentapetalae</taxon>
        <taxon>rosids</taxon>
        <taxon>malvids</taxon>
        <taxon>Brassicales</taxon>
        <taxon>Brassicaceae</taxon>
        <taxon>Brassiceae</taxon>
        <taxon>Brassica</taxon>
    </lineage>
</organism>
<feature type="compositionally biased region" description="Polar residues" evidence="4">
    <location>
        <begin position="230"/>
        <end position="258"/>
    </location>
</feature>
<feature type="domain" description="Chalcone/stilbene synthase N-terminal" evidence="5">
    <location>
        <begin position="532"/>
        <end position="735"/>
    </location>
</feature>
<dbReference type="PANTHER" id="PTHR11877">
    <property type="entry name" value="HYDROXYMETHYLGLUTARYL-COA SYNTHASE"/>
    <property type="match status" value="1"/>
</dbReference>
<evidence type="ECO:0000256" key="2">
    <source>
        <dbReference type="ARBA" id="ARBA00022679"/>
    </source>
</evidence>
<feature type="region of interest" description="Disordered" evidence="4">
    <location>
        <begin position="507"/>
        <end position="529"/>
    </location>
</feature>
<evidence type="ECO:0008006" key="9">
    <source>
        <dbReference type="Google" id="ProtNLM"/>
    </source>
</evidence>